<feature type="compositionally biased region" description="Low complexity" evidence="1">
    <location>
        <begin position="423"/>
        <end position="440"/>
    </location>
</feature>
<evidence type="ECO:0000313" key="4">
    <source>
        <dbReference type="Proteomes" id="UP000276864"/>
    </source>
</evidence>
<keyword evidence="2" id="KW-0812">Transmembrane</keyword>
<protein>
    <submittedName>
        <fullName evidence="3">Uncharacterized protein</fullName>
    </submittedName>
</protein>
<keyword evidence="2" id="KW-0472">Membrane</keyword>
<feature type="region of interest" description="Disordered" evidence="1">
    <location>
        <begin position="423"/>
        <end position="463"/>
    </location>
</feature>
<name>A0A3M7ATA0_HORWE</name>
<feature type="region of interest" description="Disordered" evidence="1">
    <location>
        <begin position="890"/>
        <end position="942"/>
    </location>
</feature>
<feature type="compositionally biased region" description="Polar residues" evidence="1">
    <location>
        <begin position="184"/>
        <end position="194"/>
    </location>
</feature>
<feature type="region of interest" description="Disordered" evidence="1">
    <location>
        <begin position="1017"/>
        <end position="1056"/>
    </location>
</feature>
<dbReference type="EMBL" id="QWIM01000813">
    <property type="protein sequence ID" value="RMY30736.1"/>
    <property type="molecule type" value="Genomic_DNA"/>
</dbReference>
<feature type="compositionally biased region" description="Polar residues" evidence="1">
    <location>
        <begin position="917"/>
        <end position="936"/>
    </location>
</feature>
<dbReference type="Proteomes" id="UP000276864">
    <property type="component" value="Unassembled WGS sequence"/>
</dbReference>
<dbReference type="AlphaFoldDB" id="A0A3M7ATA0"/>
<feature type="region of interest" description="Disordered" evidence="1">
    <location>
        <begin position="100"/>
        <end position="154"/>
    </location>
</feature>
<comment type="caution">
    <text evidence="3">The sequence shown here is derived from an EMBL/GenBank/DDBJ whole genome shotgun (WGS) entry which is preliminary data.</text>
</comment>
<organism evidence="3 4">
    <name type="scientific">Hortaea werneckii</name>
    <name type="common">Black yeast</name>
    <name type="synonym">Cladosporium werneckii</name>
    <dbReference type="NCBI Taxonomy" id="91943"/>
    <lineage>
        <taxon>Eukaryota</taxon>
        <taxon>Fungi</taxon>
        <taxon>Dikarya</taxon>
        <taxon>Ascomycota</taxon>
        <taxon>Pezizomycotina</taxon>
        <taxon>Dothideomycetes</taxon>
        <taxon>Dothideomycetidae</taxon>
        <taxon>Mycosphaerellales</taxon>
        <taxon>Teratosphaeriaceae</taxon>
        <taxon>Hortaea</taxon>
    </lineage>
</organism>
<feature type="compositionally biased region" description="Basic and acidic residues" evidence="1">
    <location>
        <begin position="442"/>
        <end position="463"/>
    </location>
</feature>
<proteinExistence type="predicted"/>
<feature type="transmembrane region" description="Helical" evidence="2">
    <location>
        <begin position="44"/>
        <end position="66"/>
    </location>
</feature>
<feature type="compositionally biased region" description="Polar residues" evidence="1">
    <location>
        <begin position="117"/>
        <end position="138"/>
    </location>
</feature>
<evidence type="ECO:0000313" key="3">
    <source>
        <dbReference type="EMBL" id="RMY30736.1"/>
    </source>
</evidence>
<feature type="compositionally biased region" description="Polar residues" evidence="1">
    <location>
        <begin position="333"/>
        <end position="345"/>
    </location>
</feature>
<feature type="compositionally biased region" description="Acidic residues" evidence="1">
    <location>
        <begin position="902"/>
        <end position="913"/>
    </location>
</feature>
<feature type="region of interest" description="Disordered" evidence="1">
    <location>
        <begin position="301"/>
        <end position="371"/>
    </location>
</feature>
<gene>
    <name evidence="3" type="ORF">D0866_07790</name>
</gene>
<evidence type="ECO:0000256" key="2">
    <source>
        <dbReference type="SAM" id="Phobius"/>
    </source>
</evidence>
<feature type="region of interest" description="Disordered" evidence="1">
    <location>
        <begin position="1114"/>
        <end position="1137"/>
    </location>
</feature>
<feature type="region of interest" description="Disordered" evidence="1">
    <location>
        <begin position="585"/>
        <end position="615"/>
    </location>
</feature>
<feature type="region of interest" description="Disordered" evidence="1">
    <location>
        <begin position="184"/>
        <end position="224"/>
    </location>
</feature>
<feature type="compositionally biased region" description="Basic and acidic residues" evidence="1">
    <location>
        <begin position="139"/>
        <end position="151"/>
    </location>
</feature>
<reference evidence="3 4" key="1">
    <citation type="journal article" date="2018" name="BMC Genomics">
        <title>Genomic evidence for intraspecific hybridization in a clonal and extremely halotolerant yeast.</title>
        <authorList>
            <person name="Gostincar C."/>
            <person name="Stajich J.E."/>
            <person name="Zupancic J."/>
            <person name="Zalar P."/>
            <person name="Gunde-Cimerman N."/>
        </authorList>
    </citation>
    <scope>NUCLEOTIDE SEQUENCE [LARGE SCALE GENOMIC DNA]</scope>
    <source>
        <strain evidence="3 4">EXF-6651</strain>
    </source>
</reference>
<feature type="compositionally biased region" description="Polar residues" evidence="1">
    <location>
        <begin position="215"/>
        <end position="224"/>
    </location>
</feature>
<accession>A0A3M7ATA0</accession>
<feature type="region of interest" description="Disordered" evidence="1">
    <location>
        <begin position="786"/>
        <end position="831"/>
    </location>
</feature>
<feature type="compositionally biased region" description="Low complexity" evidence="1">
    <location>
        <begin position="800"/>
        <end position="814"/>
    </location>
</feature>
<sequence>MDVSAFEVDSIETVTFAELLSTIPLPIRRPITATLSVGIHIAKIFILLAALAGCAAAYCLALAWIYTLRVQSRLLVLNAALLKTAFHQGGPVQDVRVRPPAAQTVRPDGRPNRNGRQDQTQLNLNKATAAPSTRGTRSSQERISGETDSARTGDVTHNIVGLSLDKDPLSLRRQVGHETALNTATVDGSVSSGAHQAPDPLPQEPRSRASLPDGQHTQPTGAVDSHAQTTWLEEINAAPPSAVFEAGPPLKAADLRNVDAGPSLQGSAEALSVCSSLTQYHFALLTMTRVARAFLNDATKAGNKNRGREHVKSQSVTSHVPNASAARNDRKTAQSFVSVRSNPSRANGPRGLPQARASPIRPSSANLLLPGQLPPHILAAKEARERRSRVHQAEDVDKLTAKTVLPPPPALASQNRYAALSQGTLTPESTTTSVSSFTPTKESTKESSMENEQKSSDYSGLRRDSHEELLLEVPSKTSAARRPRKDSHIFSIETLKSFDTPLATCALEKTCALCQRSLLQPSSVQKDVCSNCGRVTNTIDDARAVIKDDNMDGPQELFKGEEKDHKPTYCAVTMLTDRIGISQHDEQSIKPGNNTASAFDQDMLPHPPSTKTKSSLVPTAPPFFASRDAQSNVTSIGSTSDANQHMQQTHRQNAVHTGSTSYGHSALLNDLHGWNHVVDAHDGDLDPPQPGQAYNYSILHPRESDLSDYHAVLDAGASPSVEHHLPSADLQTPFGALLTSLSSSEAIPILTPAVSEPDPRLELKPLSDDSANLASASLEKNATVDGFAYPSQGTTDGQESPATKSSSSSMALSFESRENHPESGTWSAHNRGIQIEPAVDRLTMQDRTVNGFQQENDECLISFQSSEEIARSTNTPSGLHCVDGKSTGSVATVASGHPQLDTFDDAPEPEPELSGDQCETTSASHEPSKNKSSNKIAQKERRQVRKVLRDELLTAWCARESARKRVAGSFSLDRMKALQDATRVYHAKREGLQKASPEGDLNKDDALMFPKMPVNDVSTPQRWPPGADEAFRAQQEQAGQSERKDEIPDPAAAPLNEDLSLLKEQALKALQNFRNAEASVKYPAPQGRAKMKQLKEDARAKLKRARQWYVRKRKEVEDKNPDDPSLVDKLPWVAEHM</sequence>
<evidence type="ECO:0000256" key="1">
    <source>
        <dbReference type="SAM" id="MobiDB-lite"/>
    </source>
</evidence>
<keyword evidence="2" id="KW-1133">Transmembrane helix</keyword>